<keyword evidence="3" id="KW-1185">Reference proteome</keyword>
<keyword evidence="1" id="KW-0812">Transmembrane</keyword>
<dbReference type="AlphaFoldDB" id="A0A4Q7Z7X4"/>
<gene>
    <name evidence="2" type="ORF">EV385_6612</name>
</gene>
<dbReference type="Proteomes" id="UP000292564">
    <property type="component" value="Unassembled WGS sequence"/>
</dbReference>
<comment type="caution">
    <text evidence="2">The sequence shown here is derived from an EMBL/GenBank/DDBJ whole genome shotgun (WGS) entry which is preliminary data.</text>
</comment>
<dbReference type="RefSeq" id="WP_130513745.1">
    <property type="nucleotide sequence ID" value="NZ_SHKY01000002.1"/>
</dbReference>
<dbReference type="OrthoDB" id="9995779at2"/>
<organism evidence="2 3">
    <name type="scientific">Krasilnikovia cinnamomea</name>
    <dbReference type="NCBI Taxonomy" id="349313"/>
    <lineage>
        <taxon>Bacteria</taxon>
        <taxon>Bacillati</taxon>
        <taxon>Actinomycetota</taxon>
        <taxon>Actinomycetes</taxon>
        <taxon>Micromonosporales</taxon>
        <taxon>Micromonosporaceae</taxon>
        <taxon>Krasilnikovia</taxon>
    </lineage>
</organism>
<feature type="transmembrane region" description="Helical" evidence="1">
    <location>
        <begin position="84"/>
        <end position="104"/>
    </location>
</feature>
<evidence type="ECO:0000256" key="1">
    <source>
        <dbReference type="SAM" id="Phobius"/>
    </source>
</evidence>
<name>A0A4Q7Z7X4_9ACTN</name>
<proteinExistence type="predicted"/>
<protein>
    <submittedName>
        <fullName evidence="2">Uncharacterized protein</fullName>
    </submittedName>
</protein>
<keyword evidence="1" id="KW-0472">Membrane</keyword>
<keyword evidence="1" id="KW-1133">Transmembrane helix</keyword>
<evidence type="ECO:0000313" key="3">
    <source>
        <dbReference type="Proteomes" id="UP000292564"/>
    </source>
</evidence>
<accession>A0A4Q7Z7X4</accession>
<evidence type="ECO:0000313" key="2">
    <source>
        <dbReference type="EMBL" id="RZU46538.1"/>
    </source>
</evidence>
<feature type="transmembrane region" description="Helical" evidence="1">
    <location>
        <begin position="110"/>
        <end position="132"/>
    </location>
</feature>
<sequence length="153" mass="16562">MTTFTVPLPGSLAWRKLHPVPPNAPLYMVGPYCPLDDTQLQERADGFGCPVCEAAWDFHGLSGRWLPATAAVATGETPARWRTWAPALAAGVAACALGAAAVVLDERLVCWLAAMIGAAAVAVVLGALVGRYRDWLRYRHNRVMRVIAREVIR</sequence>
<dbReference type="EMBL" id="SHKY01000002">
    <property type="protein sequence ID" value="RZU46538.1"/>
    <property type="molecule type" value="Genomic_DNA"/>
</dbReference>
<reference evidence="2 3" key="1">
    <citation type="submission" date="2019-02" db="EMBL/GenBank/DDBJ databases">
        <title>Sequencing the genomes of 1000 actinobacteria strains.</title>
        <authorList>
            <person name="Klenk H.-P."/>
        </authorList>
    </citation>
    <scope>NUCLEOTIDE SEQUENCE [LARGE SCALE GENOMIC DNA]</scope>
    <source>
        <strain evidence="2 3">DSM 45162</strain>
    </source>
</reference>